<accession>A0A9N9LBP6</accession>
<dbReference type="Proteomes" id="UP000701801">
    <property type="component" value="Unassembled WGS sequence"/>
</dbReference>
<keyword evidence="3" id="KW-1185">Reference proteome</keyword>
<feature type="chain" id="PRO_5040450794" evidence="1">
    <location>
        <begin position="18"/>
        <end position="86"/>
    </location>
</feature>
<dbReference type="OrthoDB" id="10507767at2759"/>
<evidence type="ECO:0000313" key="3">
    <source>
        <dbReference type="Proteomes" id="UP000701801"/>
    </source>
</evidence>
<proteinExistence type="predicted"/>
<protein>
    <submittedName>
        <fullName evidence="2">Uncharacterized protein</fullName>
    </submittedName>
</protein>
<evidence type="ECO:0000313" key="2">
    <source>
        <dbReference type="EMBL" id="CAG8972305.1"/>
    </source>
</evidence>
<sequence length="86" mass="8969">MKFFTVFALALASVAMAAPTPSTSTKETPKEYGLPDNPECPKSLCKATCGDIPSARKKKEKCQAASADGLSAMDLNPQNLYDAAGG</sequence>
<comment type="caution">
    <text evidence="2">The sequence shown here is derived from an EMBL/GenBank/DDBJ whole genome shotgun (WGS) entry which is preliminary data.</text>
</comment>
<dbReference type="EMBL" id="CAJVRM010000041">
    <property type="protein sequence ID" value="CAG8972305.1"/>
    <property type="molecule type" value="Genomic_DNA"/>
</dbReference>
<feature type="signal peptide" evidence="1">
    <location>
        <begin position="1"/>
        <end position="17"/>
    </location>
</feature>
<reference evidence="2" key="1">
    <citation type="submission" date="2021-07" db="EMBL/GenBank/DDBJ databases">
        <authorList>
            <person name="Durling M."/>
        </authorList>
    </citation>
    <scope>NUCLEOTIDE SEQUENCE</scope>
</reference>
<dbReference type="AlphaFoldDB" id="A0A9N9LBP6"/>
<keyword evidence="1" id="KW-0732">Signal</keyword>
<evidence type="ECO:0000256" key="1">
    <source>
        <dbReference type="SAM" id="SignalP"/>
    </source>
</evidence>
<gene>
    <name evidence="2" type="ORF">HYALB_00001707</name>
</gene>
<organism evidence="2 3">
    <name type="scientific">Hymenoscyphus albidus</name>
    <dbReference type="NCBI Taxonomy" id="595503"/>
    <lineage>
        <taxon>Eukaryota</taxon>
        <taxon>Fungi</taxon>
        <taxon>Dikarya</taxon>
        <taxon>Ascomycota</taxon>
        <taxon>Pezizomycotina</taxon>
        <taxon>Leotiomycetes</taxon>
        <taxon>Helotiales</taxon>
        <taxon>Helotiaceae</taxon>
        <taxon>Hymenoscyphus</taxon>
    </lineage>
</organism>
<name>A0A9N9LBP6_9HELO</name>